<dbReference type="InterPro" id="IPR029062">
    <property type="entry name" value="Class_I_gatase-like"/>
</dbReference>
<evidence type="ECO:0000256" key="1">
    <source>
        <dbReference type="SAM" id="SignalP"/>
    </source>
</evidence>
<evidence type="ECO:0000313" key="4">
    <source>
        <dbReference type="Proteomes" id="UP001302349"/>
    </source>
</evidence>
<feature type="signal peptide" evidence="1">
    <location>
        <begin position="1"/>
        <end position="20"/>
    </location>
</feature>
<reference evidence="3 4" key="1">
    <citation type="journal article" date="2023" name="Microbiol. Resour. Announc.">
        <title>Complete Genome Sequence of Imperialibacter roseus strain P4T.</title>
        <authorList>
            <person name="Tizabi D.R."/>
            <person name="Bachvaroff T."/>
            <person name="Hill R.T."/>
        </authorList>
    </citation>
    <scope>NUCLEOTIDE SEQUENCE [LARGE SCALE GENOMIC DNA]</scope>
    <source>
        <strain evidence="3 4">P4T</strain>
    </source>
</reference>
<dbReference type="Gene3D" id="3.40.50.880">
    <property type="match status" value="1"/>
</dbReference>
<dbReference type="Proteomes" id="UP001302349">
    <property type="component" value="Chromosome"/>
</dbReference>
<accession>A0ABZ0ISL2</accession>
<dbReference type="EMBL" id="CP136051">
    <property type="protein sequence ID" value="WOK07404.1"/>
    <property type="molecule type" value="Genomic_DNA"/>
</dbReference>
<sequence length="305" mass="34288">MMNKTLTTFCLLLCAASMFAQDLKPFELTDAWLASVDEIAPSSTTVSVRKKKTLLIFSLHTGFEHWTIPHTEAVVKLIAEKSGAFKVVTSKDISVFEIDNLKNYDAVVLNNNCSISDERNIFWDVLKTDSTLTEQVARMKAKQLEDNLLSYVDRGGGLVVLHGAITMENKSDNFSQMVGGSFDYHPKQQNIAVKLVDPKHPMVQAFGGEGFEHIDEAYIFNNAYSQLNFHPLLYMEADKISGLKEPIGDNIKYISWIKRYGKGHVFYSSPSHNAQAFENPKLLRFLLDGMQYAVGDLKCDDSPMK</sequence>
<evidence type="ECO:0000313" key="3">
    <source>
        <dbReference type="EMBL" id="WOK07404.1"/>
    </source>
</evidence>
<dbReference type="Pfam" id="PF06283">
    <property type="entry name" value="ThuA"/>
    <property type="match status" value="1"/>
</dbReference>
<feature type="chain" id="PRO_5046330988" evidence="1">
    <location>
        <begin position="21"/>
        <end position="305"/>
    </location>
</feature>
<dbReference type="PANTHER" id="PTHR40469">
    <property type="entry name" value="SECRETED GLYCOSYL HYDROLASE"/>
    <property type="match status" value="1"/>
</dbReference>
<dbReference type="InterPro" id="IPR029010">
    <property type="entry name" value="ThuA-like"/>
</dbReference>
<dbReference type="RefSeq" id="WP_317490082.1">
    <property type="nucleotide sequence ID" value="NZ_CP136051.1"/>
</dbReference>
<gene>
    <name evidence="3" type="ORF">RT717_02055</name>
</gene>
<evidence type="ECO:0000259" key="2">
    <source>
        <dbReference type="Pfam" id="PF06283"/>
    </source>
</evidence>
<protein>
    <submittedName>
        <fullName evidence="3">ThuA domain-containing protein</fullName>
    </submittedName>
</protein>
<proteinExistence type="predicted"/>
<keyword evidence="1" id="KW-0732">Signal</keyword>
<name>A0ABZ0ISL2_9BACT</name>
<dbReference type="PANTHER" id="PTHR40469:SF2">
    <property type="entry name" value="GALACTOSE-BINDING DOMAIN-LIKE SUPERFAMILY PROTEIN"/>
    <property type="match status" value="1"/>
</dbReference>
<organism evidence="3 4">
    <name type="scientific">Imperialibacter roseus</name>
    <dbReference type="NCBI Taxonomy" id="1324217"/>
    <lineage>
        <taxon>Bacteria</taxon>
        <taxon>Pseudomonadati</taxon>
        <taxon>Bacteroidota</taxon>
        <taxon>Cytophagia</taxon>
        <taxon>Cytophagales</taxon>
        <taxon>Flammeovirgaceae</taxon>
        <taxon>Imperialibacter</taxon>
    </lineage>
</organism>
<keyword evidence="4" id="KW-1185">Reference proteome</keyword>
<feature type="domain" description="ThuA-like" evidence="2">
    <location>
        <begin position="54"/>
        <end position="293"/>
    </location>
</feature>
<dbReference type="SUPFAM" id="SSF52317">
    <property type="entry name" value="Class I glutamine amidotransferase-like"/>
    <property type="match status" value="1"/>
</dbReference>